<name>A0A383A3L8_9ZZZZ</name>
<feature type="non-terminal residue" evidence="2">
    <location>
        <position position="115"/>
    </location>
</feature>
<protein>
    <submittedName>
        <fullName evidence="2">Uncharacterized protein</fullName>
    </submittedName>
</protein>
<sequence>MDMRLGRIILWMEFMLGRMPYRYMFNKETHVSEWLLDYHDLSQLITLGVKSLIRNFLAVGQQIWGQIPLLLALAGIIRYVRDEREWVLPLAIPLAVLPQWGIVALWMEADVERYN</sequence>
<feature type="transmembrane region" description="Helical" evidence="1">
    <location>
        <begin position="86"/>
        <end position="107"/>
    </location>
</feature>
<keyword evidence="1" id="KW-0812">Transmembrane</keyword>
<organism evidence="2">
    <name type="scientific">marine metagenome</name>
    <dbReference type="NCBI Taxonomy" id="408172"/>
    <lineage>
        <taxon>unclassified sequences</taxon>
        <taxon>metagenomes</taxon>
        <taxon>ecological metagenomes</taxon>
    </lineage>
</organism>
<evidence type="ECO:0000256" key="1">
    <source>
        <dbReference type="SAM" id="Phobius"/>
    </source>
</evidence>
<reference evidence="2" key="1">
    <citation type="submission" date="2018-05" db="EMBL/GenBank/DDBJ databases">
        <authorList>
            <person name="Lanie J.A."/>
            <person name="Ng W.-L."/>
            <person name="Kazmierczak K.M."/>
            <person name="Andrzejewski T.M."/>
            <person name="Davidsen T.M."/>
            <person name="Wayne K.J."/>
            <person name="Tettelin H."/>
            <person name="Glass J.I."/>
            <person name="Rusch D."/>
            <person name="Podicherti R."/>
            <person name="Tsui H.-C.T."/>
            <person name="Winkler M.E."/>
        </authorList>
    </citation>
    <scope>NUCLEOTIDE SEQUENCE</scope>
</reference>
<proteinExistence type="predicted"/>
<keyword evidence="1" id="KW-0472">Membrane</keyword>
<dbReference type="EMBL" id="UINC01188820">
    <property type="protein sequence ID" value="SVE02221.1"/>
    <property type="molecule type" value="Genomic_DNA"/>
</dbReference>
<dbReference type="AlphaFoldDB" id="A0A383A3L8"/>
<gene>
    <name evidence="2" type="ORF">METZ01_LOCUS455075</name>
</gene>
<accession>A0A383A3L8</accession>
<keyword evidence="1" id="KW-1133">Transmembrane helix</keyword>
<evidence type="ECO:0000313" key="2">
    <source>
        <dbReference type="EMBL" id="SVE02221.1"/>
    </source>
</evidence>
<feature type="transmembrane region" description="Helical" evidence="1">
    <location>
        <begin position="63"/>
        <end position="80"/>
    </location>
</feature>